<dbReference type="InterPro" id="IPR016181">
    <property type="entry name" value="Acyl_CoA_acyltransferase"/>
</dbReference>
<organism evidence="2 3">
    <name type="scientific">Paraburkholderia lacunae</name>
    <dbReference type="NCBI Taxonomy" id="2211104"/>
    <lineage>
        <taxon>Bacteria</taxon>
        <taxon>Pseudomonadati</taxon>
        <taxon>Pseudomonadota</taxon>
        <taxon>Betaproteobacteria</taxon>
        <taxon>Burkholderiales</taxon>
        <taxon>Burkholderiaceae</taxon>
        <taxon>Paraburkholderia</taxon>
    </lineage>
</organism>
<gene>
    <name evidence="2" type="ORF">DLM46_29160</name>
</gene>
<evidence type="ECO:0000313" key="2">
    <source>
        <dbReference type="EMBL" id="RDJ99306.1"/>
    </source>
</evidence>
<comment type="caution">
    <text evidence="2">The sequence shown here is derived from an EMBL/GenBank/DDBJ whole genome shotgun (WGS) entry which is preliminary data.</text>
</comment>
<protein>
    <submittedName>
        <fullName evidence="2">N-acetyltransferase</fullName>
    </submittedName>
</protein>
<sequence>MNLDFRQAVSEDSEWLFDTYKRTMRGFVTSTYGWDEDLQQAGLAKSLRQGSCRIVTLEGNRCGFVHWEVEPDLVWLRMLCIAPEMQLKSIGSEALAKVVALSNSLHKPLYLNVFVCNSVAYEWYRRIGFVEVENDGKVSTLVLAPASLPAHATGQRPMRLAP</sequence>
<dbReference type="EMBL" id="QHKS01000024">
    <property type="protein sequence ID" value="RDJ99306.1"/>
    <property type="molecule type" value="Genomic_DNA"/>
</dbReference>
<accession>A0A370N125</accession>
<evidence type="ECO:0000259" key="1">
    <source>
        <dbReference type="PROSITE" id="PS51186"/>
    </source>
</evidence>
<keyword evidence="2" id="KW-0808">Transferase</keyword>
<name>A0A370N125_9BURK</name>
<dbReference type="OrthoDB" id="5522469at2"/>
<dbReference type="InterPro" id="IPR000182">
    <property type="entry name" value="GNAT_dom"/>
</dbReference>
<dbReference type="Pfam" id="PF00583">
    <property type="entry name" value="Acetyltransf_1"/>
    <property type="match status" value="1"/>
</dbReference>
<dbReference type="PROSITE" id="PS51186">
    <property type="entry name" value="GNAT"/>
    <property type="match status" value="1"/>
</dbReference>
<dbReference type="RefSeq" id="WP_115106352.1">
    <property type="nucleotide sequence ID" value="NZ_QHKS01000024.1"/>
</dbReference>
<keyword evidence="3" id="KW-1185">Reference proteome</keyword>
<dbReference type="GO" id="GO:0016747">
    <property type="term" value="F:acyltransferase activity, transferring groups other than amino-acyl groups"/>
    <property type="evidence" value="ECO:0007669"/>
    <property type="project" value="InterPro"/>
</dbReference>
<proteinExistence type="predicted"/>
<feature type="domain" description="N-acetyltransferase" evidence="1">
    <location>
        <begin position="3"/>
        <end position="149"/>
    </location>
</feature>
<reference evidence="3" key="1">
    <citation type="submission" date="2018-05" db="EMBL/GenBank/DDBJ databases">
        <authorList>
            <person name="Feng T."/>
        </authorList>
    </citation>
    <scope>NUCLEOTIDE SEQUENCE [LARGE SCALE GENOMIC DNA]</scope>
    <source>
        <strain evidence="3">S27</strain>
    </source>
</reference>
<dbReference type="Gene3D" id="3.40.630.30">
    <property type="match status" value="1"/>
</dbReference>
<dbReference type="Proteomes" id="UP000254875">
    <property type="component" value="Unassembled WGS sequence"/>
</dbReference>
<evidence type="ECO:0000313" key="3">
    <source>
        <dbReference type="Proteomes" id="UP000254875"/>
    </source>
</evidence>
<dbReference type="SUPFAM" id="SSF55729">
    <property type="entry name" value="Acyl-CoA N-acyltransferases (Nat)"/>
    <property type="match status" value="1"/>
</dbReference>
<dbReference type="AlphaFoldDB" id="A0A370N125"/>